<dbReference type="InterPro" id="IPR050963">
    <property type="entry name" value="Sirohydro_Cobaltochel/CbiX"/>
</dbReference>
<dbReference type="GO" id="GO:0046872">
    <property type="term" value="F:metal ion binding"/>
    <property type="evidence" value="ECO:0007669"/>
    <property type="project" value="UniProtKB-KW"/>
</dbReference>
<keyword evidence="2" id="KW-0456">Lyase</keyword>
<name>A0A367FKN7_9ACTN</name>
<dbReference type="Pfam" id="PF01903">
    <property type="entry name" value="CbiX"/>
    <property type="match status" value="1"/>
</dbReference>
<dbReference type="InterPro" id="IPR002762">
    <property type="entry name" value="CbiX-like"/>
</dbReference>
<proteinExistence type="predicted"/>
<dbReference type="CDD" id="cd03416">
    <property type="entry name" value="CbiX_SirB_N"/>
    <property type="match status" value="1"/>
</dbReference>
<evidence type="ECO:0000313" key="4">
    <source>
        <dbReference type="EMBL" id="RCG30459.1"/>
    </source>
</evidence>
<dbReference type="EMBL" id="QOIL01000007">
    <property type="protein sequence ID" value="RCG30459.1"/>
    <property type="molecule type" value="Genomic_DNA"/>
</dbReference>
<dbReference type="PANTHER" id="PTHR33542:SF5">
    <property type="entry name" value="FERROCHELATASE CHE1"/>
    <property type="match status" value="1"/>
</dbReference>
<sequence length="343" mass="35578">MRNPPLTGVQGTPRTSTGAGGSVTPVPWPTGARGAAPIQAPGAPGTPVTVQRTPLTPLPRGPLPPLVAVAHGSRDPRASATVEALLEDVRRARPGLLIREAYLDHTRPALGEALAGLDEAVVLPLLLTEAYHSRVDIPSALREAGAARPGLRVHQGPTLGPHPLLMAALERRLAEADVTIGDPDTAVVLVSAGSSDPRANAVIADMARTWARSRPWHSVIPAYASAASPTPEQAVLSLMGGADLEGDGGAIPGHDTGPWRRRGTGPGDDAGTRPRRIVIAPYLLASGHFADKIRRNTLEAGAHAVAGPLGPAPELATVLLGRYAEATRRFRAGRRLAAILPGR</sequence>
<dbReference type="AlphaFoldDB" id="A0A367FKN7"/>
<dbReference type="CDD" id="cd03414">
    <property type="entry name" value="CbiX_SirB_C"/>
    <property type="match status" value="1"/>
</dbReference>
<dbReference type="PANTHER" id="PTHR33542">
    <property type="entry name" value="SIROHYDROCHLORIN FERROCHELATASE, CHLOROPLASTIC"/>
    <property type="match status" value="1"/>
</dbReference>
<evidence type="ECO:0000256" key="2">
    <source>
        <dbReference type="ARBA" id="ARBA00023239"/>
    </source>
</evidence>
<comment type="caution">
    <text evidence="4">The sequence shown here is derived from an EMBL/GenBank/DDBJ whole genome shotgun (WGS) entry which is preliminary data.</text>
</comment>
<keyword evidence="5" id="KW-1185">Reference proteome</keyword>
<dbReference type="GO" id="GO:0016829">
    <property type="term" value="F:lyase activity"/>
    <property type="evidence" value="ECO:0007669"/>
    <property type="project" value="UniProtKB-KW"/>
</dbReference>
<evidence type="ECO:0000313" key="5">
    <source>
        <dbReference type="Proteomes" id="UP000253094"/>
    </source>
</evidence>
<dbReference type="Proteomes" id="UP000253094">
    <property type="component" value="Unassembled WGS sequence"/>
</dbReference>
<accession>A0A367FKN7</accession>
<evidence type="ECO:0000256" key="1">
    <source>
        <dbReference type="ARBA" id="ARBA00022723"/>
    </source>
</evidence>
<dbReference type="OrthoDB" id="482456at2"/>
<feature type="compositionally biased region" description="Low complexity" evidence="3">
    <location>
        <begin position="31"/>
        <end position="48"/>
    </location>
</feature>
<gene>
    <name evidence="4" type="ORF">DQ384_14140</name>
</gene>
<keyword evidence="1" id="KW-0479">Metal-binding</keyword>
<reference evidence="4 5" key="1">
    <citation type="submission" date="2018-06" db="EMBL/GenBank/DDBJ databases">
        <title>Sphaerisporangium craniellae sp. nov., isolated from a marine sponge in the South China Sea.</title>
        <authorList>
            <person name="Li L."/>
        </authorList>
    </citation>
    <scope>NUCLEOTIDE SEQUENCE [LARGE SCALE GENOMIC DNA]</scope>
    <source>
        <strain evidence="4 5">CCTCC AA 208026</strain>
    </source>
</reference>
<dbReference type="SUPFAM" id="SSF53800">
    <property type="entry name" value="Chelatase"/>
    <property type="match status" value="1"/>
</dbReference>
<feature type="region of interest" description="Disordered" evidence="3">
    <location>
        <begin position="1"/>
        <end position="48"/>
    </location>
</feature>
<dbReference type="Gene3D" id="3.40.50.1400">
    <property type="match status" value="2"/>
</dbReference>
<evidence type="ECO:0000256" key="3">
    <source>
        <dbReference type="SAM" id="MobiDB-lite"/>
    </source>
</evidence>
<feature type="region of interest" description="Disordered" evidence="3">
    <location>
        <begin position="251"/>
        <end position="272"/>
    </location>
</feature>
<organism evidence="4 5">
    <name type="scientific">Sphaerisporangium album</name>
    <dbReference type="NCBI Taxonomy" id="509200"/>
    <lineage>
        <taxon>Bacteria</taxon>
        <taxon>Bacillati</taxon>
        <taxon>Actinomycetota</taxon>
        <taxon>Actinomycetes</taxon>
        <taxon>Streptosporangiales</taxon>
        <taxon>Streptosporangiaceae</taxon>
        <taxon>Sphaerisporangium</taxon>
    </lineage>
</organism>
<protein>
    <submittedName>
        <fullName evidence="4">Sirohydrochlorin chelatase</fullName>
    </submittedName>
</protein>